<dbReference type="EMBL" id="JAGGJZ010000001">
    <property type="protein sequence ID" value="MBP1888484.1"/>
    <property type="molecule type" value="Genomic_DNA"/>
</dbReference>
<dbReference type="GO" id="GO:0043752">
    <property type="term" value="F:adenosylcobinamide kinase activity"/>
    <property type="evidence" value="ECO:0007669"/>
    <property type="project" value="UniProtKB-EC"/>
</dbReference>
<comment type="caution">
    <text evidence="18">The sequence shown here is derived from an EMBL/GenBank/DDBJ whole genome shotgun (WGS) entry which is preliminary data.</text>
</comment>
<evidence type="ECO:0000256" key="5">
    <source>
        <dbReference type="ARBA" id="ARBA00004692"/>
    </source>
</evidence>
<keyword evidence="19" id="KW-1185">Reference proteome</keyword>
<dbReference type="InterPro" id="IPR027417">
    <property type="entry name" value="P-loop_NTPase"/>
</dbReference>
<evidence type="ECO:0000256" key="17">
    <source>
        <dbReference type="ARBA" id="ARBA00030571"/>
    </source>
</evidence>
<comment type="catalytic activity">
    <reaction evidence="2">
        <text>adenosylcob(III)inamide phosphate + GTP + H(+) = adenosylcob(III)inamide-GDP + diphosphate</text>
        <dbReference type="Rhea" id="RHEA:22712"/>
        <dbReference type="ChEBI" id="CHEBI:15378"/>
        <dbReference type="ChEBI" id="CHEBI:33019"/>
        <dbReference type="ChEBI" id="CHEBI:37565"/>
        <dbReference type="ChEBI" id="CHEBI:58502"/>
        <dbReference type="ChEBI" id="CHEBI:60487"/>
        <dbReference type="EC" id="2.7.7.62"/>
    </reaction>
</comment>
<keyword evidence="10" id="KW-0169">Cobalamin biosynthesis</keyword>
<evidence type="ECO:0000313" key="19">
    <source>
        <dbReference type="Proteomes" id="UP000783390"/>
    </source>
</evidence>
<dbReference type="Pfam" id="PF02283">
    <property type="entry name" value="CobU"/>
    <property type="match status" value="1"/>
</dbReference>
<evidence type="ECO:0000256" key="3">
    <source>
        <dbReference type="ARBA" id="ARBA00001522"/>
    </source>
</evidence>
<evidence type="ECO:0000256" key="6">
    <source>
        <dbReference type="ARBA" id="ARBA00005159"/>
    </source>
</evidence>
<evidence type="ECO:0000256" key="7">
    <source>
        <dbReference type="ARBA" id="ARBA00007490"/>
    </source>
</evidence>
<comment type="similarity">
    <text evidence="7">Belongs to the CobU/CobP family.</text>
</comment>
<keyword evidence="14" id="KW-0067">ATP-binding</keyword>
<gene>
    <name evidence="18" type="ORF">J2Z53_000063</name>
</gene>
<comment type="catalytic activity">
    <reaction evidence="3">
        <text>adenosylcob(III)inamide + GTP = adenosylcob(III)inamide phosphate + GDP + H(+)</text>
        <dbReference type="Rhea" id="RHEA:15765"/>
        <dbReference type="ChEBI" id="CHEBI:2480"/>
        <dbReference type="ChEBI" id="CHEBI:15378"/>
        <dbReference type="ChEBI" id="CHEBI:37565"/>
        <dbReference type="ChEBI" id="CHEBI:58189"/>
        <dbReference type="ChEBI" id="CHEBI:58502"/>
        <dbReference type="EC" id="2.7.1.156"/>
    </reaction>
</comment>
<name>A0ABS4EWW6_9CLOT</name>
<evidence type="ECO:0000256" key="13">
    <source>
        <dbReference type="ARBA" id="ARBA00022777"/>
    </source>
</evidence>
<protein>
    <recommendedName>
        <fullName evidence="16">Adenosylcobinamide kinase</fullName>
        <ecNumber evidence="8">2.7.1.156</ecNumber>
        <ecNumber evidence="9">2.7.7.62</ecNumber>
    </recommendedName>
    <alternativeName>
        <fullName evidence="17">Adenosylcobinamide-phosphate guanylyltransferase</fullName>
    </alternativeName>
</protein>
<dbReference type="InterPro" id="IPR003203">
    <property type="entry name" value="CobU/CobP"/>
</dbReference>
<keyword evidence="15" id="KW-0342">GTP-binding</keyword>
<dbReference type="EC" id="2.7.7.62" evidence="9"/>
<comment type="pathway">
    <text evidence="6">Cofactor biosynthesis; adenosylcobalamin biosynthesis; adenosylcobalamin from cob(II)yrinate a,c-diamide: step 5/7.</text>
</comment>
<sequence>MKIAIIGGTRSGKSFLGEKLCKKINTSDNIIYIATMKPNCSEDLSRIEGHLNRRKGENFKTIEAFKDVNNIKGKIKENDTLLLDSVTTLLNNEMFTKDGIKEKLHEKIAKDIKELSDFCKNIVIVSDYIFSDSIIYESFTENYKRELAYLNRNIIEFCDIVIECIYNNYEIHKGEVEGRKLINEIY</sequence>
<evidence type="ECO:0000313" key="18">
    <source>
        <dbReference type="EMBL" id="MBP1888484.1"/>
    </source>
</evidence>
<dbReference type="PANTHER" id="PTHR34848">
    <property type="match status" value="1"/>
</dbReference>
<organism evidence="18 19">
    <name type="scientific">Clostridium moniliforme</name>
    <dbReference type="NCBI Taxonomy" id="39489"/>
    <lineage>
        <taxon>Bacteria</taxon>
        <taxon>Bacillati</taxon>
        <taxon>Bacillota</taxon>
        <taxon>Clostridia</taxon>
        <taxon>Eubacteriales</taxon>
        <taxon>Clostridiaceae</taxon>
        <taxon>Clostridium</taxon>
    </lineage>
</organism>
<dbReference type="EC" id="2.7.1.156" evidence="8"/>
<accession>A0ABS4EWW6</accession>
<keyword evidence="11 18" id="KW-0808">Transferase</keyword>
<evidence type="ECO:0000256" key="8">
    <source>
        <dbReference type="ARBA" id="ARBA00012016"/>
    </source>
</evidence>
<keyword evidence="18" id="KW-0548">Nucleotidyltransferase</keyword>
<proteinExistence type="inferred from homology"/>
<dbReference type="GO" id="GO:0008820">
    <property type="term" value="F:cobinamide phosphate guanylyltransferase activity"/>
    <property type="evidence" value="ECO:0007669"/>
    <property type="project" value="UniProtKB-EC"/>
</dbReference>
<evidence type="ECO:0000256" key="11">
    <source>
        <dbReference type="ARBA" id="ARBA00022679"/>
    </source>
</evidence>
<dbReference type="Proteomes" id="UP000783390">
    <property type="component" value="Unassembled WGS sequence"/>
</dbReference>
<comment type="catalytic activity">
    <reaction evidence="1">
        <text>adenosylcob(III)inamide + ATP = adenosylcob(III)inamide phosphate + ADP + H(+)</text>
        <dbReference type="Rhea" id="RHEA:15769"/>
        <dbReference type="ChEBI" id="CHEBI:2480"/>
        <dbReference type="ChEBI" id="CHEBI:15378"/>
        <dbReference type="ChEBI" id="CHEBI:30616"/>
        <dbReference type="ChEBI" id="CHEBI:58502"/>
        <dbReference type="ChEBI" id="CHEBI:456216"/>
        <dbReference type="EC" id="2.7.1.156"/>
    </reaction>
</comment>
<evidence type="ECO:0000256" key="1">
    <source>
        <dbReference type="ARBA" id="ARBA00000312"/>
    </source>
</evidence>
<evidence type="ECO:0000256" key="9">
    <source>
        <dbReference type="ARBA" id="ARBA00012523"/>
    </source>
</evidence>
<evidence type="ECO:0000256" key="4">
    <source>
        <dbReference type="ARBA" id="ARBA00003889"/>
    </source>
</evidence>
<evidence type="ECO:0000256" key="16">
    <source>
        <dbReference type="ARBA" id="ARBA00029570"/>
    </source>
</evidence>
<evidence type="ECO:0000256" key="12">
    <source>
        <dbReference type="ARBA" id="ARBA00022741"/>
    </source>
</evidence>
<keyword evidence="13 18" id="KW-0418">Kinase</keyword>
<dbReference type="RefSeq" id="WP_209795225.1">
    <property type="nucleotide sequence ID" value="NZ_JAGGJZ010000001.1"/>
</dbReference>
<evidence type="ECO:0000256" key="15">
    <source>
        <dbReference type="ARBA" id="ARBA00023134"/>
    </source>
</evidence>
<dbReference type="PANTHER" id="PTHR34848:SF1">
    <property type="entry name" value="BIFUNCTIONAL ADENOSYLCOBALAMIN BIOSYNTHESIS PROTEIN COBU"/>
    <property type="match status" value="1"/>
</dbReference>
<evidence type="ECO:0000256" key="2">
    <source>
        <dbReference type="ARBA" id="ARBA00000711"/>
    </source>
</evidence>
<dbReference type="PIRSF" id="PIRSF006135">
    <property type="entry name" value="CobU"/>
    <property type="match status" value="1"/>
</dbReference>
<evidence type="ECO:0000256" key="10">
    <source>
        <dbReference type="ARBA" id="ARBA00022573"/>
    </source>
</evidence>
<dbReference type="Gene3D" id="3.40.50.300">
    <property type="entry name" value="P-loop containing nucleotide triphosphate hydrolases"/>
    <property type="match status" value="1"/>
</dbReference>
<keyword evidence="12" id="KW-0547">Nucleotide-binding</keyword>
<comment type="pathway">
    <text evidence="5">Cofactor biosynthesis; adenosylcobalamin biosynthesis; adenosylcobalamin from cob(II)yrinate a,c-diamide: step 6/7.</text>
</comment>
<dbReference type="SUPFAM" id="SSF52540">
    <property type="entry name" value="P-loop containing nucleoside triphosphate hydrolases"/>
    <property type="match status" value="1"/>
</dbReference>
<comment type="function">
    <text evidence="4">Catalyzes ATP-dependent phosphorylation of adenosylcobinamide and addition of GMP to adenosylcobinamide phosphate.</text>
</comment>
<evidence type="ECO:0000256" key="14">
    <source>
        <dbReference type="ARBA" id="ARBA00022840"/>
    </source>
</evidence>
<reference evidence="18 19" key="1">
    <citation type="submission" date="2021-03" db="EMBL/GenBank/DDBJ databases">
        <title>Genomic Encyclopedia of Type Strains, Phase IV (KMG-IV): sequencing the most valuable type-strain genomes for metagenomic binning, comparative biology and taxonomic classification.</title>
        <authorList>
            <person name="Goeker M."/>
        </authorList>
    </citation>
    <scope>NUCLEOTIDE SEQUENCE [LARGE SCALE GENOMIC DNA]</scope>
    <source>
        <strain evidence="18 19">DSM 3984</strain>
    </source>
</reference>